<feature type="domain" description="NlpC/P60" evidence="6">
    <location>
        <begin position="50"/>
        <end position="170"/>
    </location>
</feature>
<dbReference type="GO" id="GO:0008234">
    <property type="term" value="F:cysteine-type peptidase activity"/>
    <property type="evidence" value="ECO:0007669"/>
    <property type="project" value="UniProtKB-KW"/>
</dbReference>
<evidence type="ECO:0000256" key="2">
    <source>
        <dbReference type="ARBA" id="ARBA00022670"/>
    </source>
</evidence>
<feature type="domain" description="NlpC/P60" evidence="6">
    <location>
        <begin position="315"/>
        <end position="437"/>
    </location>
</feature>
<keyword evidence="5" id="KW-1133">Transmembrane helix</keyword>
<keyword evidence="2" id="KW-0645">Protease</keyword>
<evidence type="ECO:0000256" key="3">
    <source>
        <dbReference type="ARBA" id="ARBA00022801"/>
    </source>
</evidence>
<reference evidence="7 8" key="1">
    <citation type="submission" date="2020-03" db="EMBL/GenBank/DDBJ databases">
        <title>Assessment of the enzymatic potential of alkaline-tolerant lipase obtained from Bacillus luteus H11 (technogenic soil) for the bioremediation of saline soils contaminated with petroleum substances.</title>
        <authorList>
            <person name="Kalwasinska A."/>
        </authorList>
    </citation>
    <scope>NUCLEOTIDE SEQUENCE [LARGE SCALE GENOMIC DNA]</scope>
    <source>
        <strain evidence="7 8">H11</strain>
    </source>
</reference>
<dbReference type="PROSITE" id="PS51935">
    <property type="entry name" value="NLPC_P60"/>
    <property type="match status" value="3"/>
</dbReference>
<organism evidence="7 8">
    <name type="scientific">Alkalicoccus luteus</name>
    <dbReference type="NCBI Taxonomy" id="1237094"/>
    <lineage>
        <taxon>Bacteria</taxon>
        <taxon>Bacillati</taxon>
        <taxon>Bacillota</taxon>
        <taxon>Bacilli</taxon>
        <taxon>Bacillales</taxon>
        <taxon>Bacillaceae</taxon>
        <taxon>Alkalicoccus</taxon>
    </lineage>
</organism>
<comment type="similarity">
    <text evidence="1">Belongs to the peptidase C40 family.</text>
</comment>
<dbReference type="PANTHER" id="PTHR47053:SF1">
    <property type="entry name" value="MUREIN DD-ENDOPEPTIDASE MEPH-RELATED"/>
    <property type="match status" value="1"/>
</dbReference>
<gene>
    <name evidence="7" type="ORF">HCN83_13170</name>
</gene>
<dbReference type="EMBL" id="JAATHJ010000024">
    <property type="protein sequence ID" value="NJP38542.1"/>
    <property type="molecule type" value="Genomic_DNA"/>
</dbReference>
<keyword evidence="5" id="KW-0472">Membrane</keyword>
<dbReference type="Proteomes" id="UP000752012">
    <property type="component" value="Unassembled WGS sequence"/>
</dbReference>
<comment type="caution">
    <text evidence="7">The sequence shown here is derived from an EMBL/GenBank/DDBJ whole genome shotgun (WGS) entry which is preliminary data.</text>
</comment>
<dbReference type="PANTHER" id="PTHR47053">
    <property type="entry name" value="MUREIN DD-ENDOPEPTIDASE MEPH-RELATED"/>
    <property type="match status" value="1"/>
</dbReference>
<evidence type="ECO:0000313" key="7">
    <source>
        <dbReference type="EMBL" id="NJP38542.1"/>
    </source>
</evidence>
<protein>
    <recommendedName>
        <fullName evidence="6">NlpC/P60 domain-containing protein</fullName>
    </recommendedName>
</protein>
<name>A0A969TVW5_9BACI</name>
<dbReference type="InterPro" id="IPR000064">
    <property type="entry name" value="NLP_P60_dom"/>
</dbReference>
<dbReference type="RefSeq" id="WP_168008136.1">
    <property type="nucleotide sequence ID" value="NZ_JAATHJ010000024.1"/>
</dbReference>
<dbReference type="SUPFAM" id="SSF54001">
    <property type="entry name" value="Cysteine proteinases"/>
    <property type="match status" value="3"/>
</dbReference>
<dbReference type="Pfam" id="PF00877">
    <property type="entry name" value="NLPC_P60"/>
    <property type="match status" value="3"/>
</dbReference>
<evidence type="ECO:0000256" key="4">
    <source>
        <dbReference type="ARBA" id="ARBA00022807"/>
    </source>
</evidence>
<keyword evidence="5" id="KW-0812">Transmembrane</keyword>
<dbReference type="Gene3D" id="3.90.1720.10">
    <property type="entry name" value="endopeptidase domain like (from Nostoc punctiforme)"/>
    <property type="match status" value="3"/>
</dbReference>
<dbReference type="AlphaFoldDB" id="A0A969TVW5"/>
<dbReference type="GO" id="GO:0006508">
    <property type="term" value="P:proteolysis"/>
    <property type="evidence" value="ECO:0007669"/>
    <property type="project" value="UniProtKB-KW"/>
</dbReference>
<keyword evidence="4" id="KW-0788">Thiol protease</keyword>
<evidence type="ECO:0000256" key="1">
    <source>
        <dbReference type="ARBA" id="ARBA00007074"/>
    </source>
</evidence>
<feature type="transmembrane region" description="Helical" evidence="5">
    <location>
        <begin position="9"/>
        <end position="27"/>
    </location>
</feature>
<feature type="domain" description="NlpC/P60" evidence="6">
    <location>
        <begin position="183"/>
        <end position="313"/>
    </location>
</feature>
<proteinExistence type="inferred from homology"/>
<dbReference type="InterPro" id="IPR051202">
    <property type="entry name" value="Peptidase_C40"/>
</dbReference>
<dbReference type="InterPro" id="IPR038765">
    <property type="entry name" value="Papain-like_cys_pep_sf"/>
</dbReference>
<evidence type="ECO:0000313" key="8">
    <source>
        <dbReference type="Proteomes" id="UP000752012"/>
    </source>
</evidence>
<evidence type="ECO:0000256" key="5">
    <source>
        <dbReference type="SAM" id="Phobius"/>
    </source>
</evidence>
<keyword evidence="8" id="KW-1185">Reference proteome</keyword>
<evidence type="ECO:0000259" key="6">
    <source>
        <dbReference type="PROSITE" id="PS51935"/>
    </source>
</evidence>
<sequence>MDKRQKQSLILLISGIAAAGVFFYVLFSEPAETPQNENNEDNERSFGELDPDLDRVAAAAEELIGTPFESDGTDPENGFNSSGLIQYAFEEETGIRMPRLAAHQQDLGETVPLEEAQRGDLVFFEADTLMTGMYIGDRQAITVSTSDGAVEVDVTEGFWGDHFTEVRRLTDEEKEALHPSAYTDHEHPAVRESMQYLDTPYEFGGSTLEAFDCSFFVQEVYREAGDVYLPRVTIDQVETGEEIQPEETRPGDVLYFSDVDVEDSIREEGEVTHAGIYLGDGFMIHASRTENKTQISRLNDYWEDAYTETRRFDEMAVESDLLRTAADYLNVPFETGGSNPEDGFNTSGFVSYVFDEAKDLTLPDRAASMWETGTDIGRDSLEPEDVVFFEGSNSLLPGIYIGHDLFFIASESSGVTIRHLEYSDFFADRFEGARRMQ</sequence>
<accession>A0A969TVW5</accession>
<keyword evidence="3" id="KW-0378">Hydrolase</keyword>